<accession>A0A6V7R541</accession>
<comment type="subcellular location">
    <subcellularLocation>
        <location evidence="3 12">Cytoplasm</location>
    </subcellularLocation>
</comment>
<dbReference type="RefSeq" id="WP_186084648.1">
    <property type="nucleotide sequence ID" value="NZ_BMDB01000003.1"/>
</dbReference>
<comment type="function">
    <text evidence="11">Catalyzes the reversible interconversion of serine and glycine with tetrahydrofolate (THF) serving as the one-carbon carrier. This reaction serves as the major source of one-carbon groups required for the biosynthesis of purines, thymidylate, methionine, and other important biomolecules. Also exhibits THF-independent aldolase activity toward beta-hydroxyamino acids, producing glycine and aldehydes, via a retro-aldol mechanism. Thus, is able to catalyze the cleavage of L-allo-threonine.</text>
</comment>
<dbReference type="GO" id="GO:0005829">
    <property type="term" value="C:cytosol"/>
    <property type="evidence" value="ECO:0007669"/>
    <property type="project" value="TreeGrafter"/>
</dbReference>
<dbReference type="AlphaFoldDB" id="A0A6V7R541"/>
<dbReference type="FunFam" id="3.90.1150.10:FF:000003">
    <property type="entry name" value="Serine hydroxymethyltransferase"/>
    <property type="match status" value="1"/>
</dbReference>
<dbReference type="PANTHER" id="PTHR11680">
    <property type="entry name" value="SERINE HYDROXYMETHYLTRANSFERASE"/>
    <property type="match status" value="1"/>
</dbReference>
<proteinExistence type="inferred from homology"/>
<keyword evidence="6 12" id="KW-0963">Cytoplasm</keyword>
<keyword evidence="10 12" id="KW-0663">Pyridoxal phosphate</keyword>
<evidence type="ECO:0000256" key="11">
    <source>
        <dbReference type="ARBA" id="ARBA00054606"/>
    </source>
</evidence>
<keyword evidence="9 12" id="KW-0808">Transferase</keyword>
<dbReference type="Pfam" id="PF00464">
    <property type="entry name" value="SHMT"/>
    <property type="match status" value="1"/>
</dbReference>
<comment type="caution">
    <text evidence="12">Lacks conserved residue(s) required for the propagation of feature annotation.</text>
</comment>
<comment type="catalytic activity">
    <reaction evidence="1 12">
        <text>(6R)-5,10-methylene-5,6,7,8-tetrahydrofolate + glycine + H2O = (6S)-5,6,7,8-tetrahydrofolate + L-serine</text>
        <dbReference type="Rhea" id="RHEA:15481"/>
        <dbReference type="ChEBI" id="CHEBI:15377"/>
        <dbReference type="ChEBI" id="CHEBI:15636"/>
        <dbReference type="ChEBI" id="CHEBI:33384"/>
        <dbReference type="ChEBI" id="CHEBI:57305"/>
        <dbReference type="ChEBI" id="CHEBI:57453"/>
        <dbReference type="EC" id="2.1.2.1"/>
    </reaction>
</comment>
<dbReference type="InterPro" id="IPR015421">
    <property type="entry name" value="PyrdxlP-dep_Trfase_major"/>
</dbReference>
<comment type="pathway">
    <text evidence="12">One-carbon metabolism; tetrahydrofolate interconversion.</text>
</comment>
<feature type="domain" description="Serine hydroxymethyltransferase-like" evidence="14">
    <location>
        <begin position="4"/>
        <end position="380"/>
    </location>
</feature>
<dbReference type="FunFam" id="3.40.640.10:FF:000001">
    <property type="entry name" value="Serine hydroxymethyltransferase"/>
    <property type="match status" value="1"/>
</dbReference>
<dbReference type="EC" id="2.1.2.1" evidence="12"/>
<comment type="caution">
    <text evidence="15">The sequence shown here is derived from an EMBL/GenBank/DDBJ whole genome shotgun (WGS) entry which is preliminary data.</text>
</comment>
<protein>
    <recommendedName>
        <fullName evidence="12">Serine hydroxymethyltransferase</fullName>
        <shortName evidence="12">SHMT</shortName>
        <shortName evidence="12">Serine methylase</shortName>
        <ecNumber evidence="12">2.1.2.1</ecNumber>
    </recommendedName>
</protein>
<comment type="pathway">
    <text evidence="12">Amino-acid biosynthesis; glycine biosynthesis; glycine from L-serine: step 1/1.</text>
</comment>
<keyword evidence="16" id="KW-1185">Reference proteome</keyword>
<feature type="binding site" evidence="12">
    <location>
        <position position="117"/>
    </location>
    <ligand>
        <name>(6S)-5,6,7,8-tetrahydrofolate</name>
        <dbReference type="ChEBI" id="CHEBI:57453"/>
    </ligand>
</feature>
<dbReference type="UniPathway" id="UPA00193"/>
<evidence type="ECO:0000256" key="2">
    <source>
        <dbReference type="ARBA" id="ARBA00001933"/>
    </source>
</evidence>
<evidence type="ECO:0000256" key="1">
    <source>
        <dbReference type="ARBA" id="ARBA00001528"/>
    </source>
</evidence>
<dbReference type="Gene3D" id="3.40.640.10">
    <property type="entry name" value="Type I PLP-dependent aspartate aminotransferase-like (Major domain)"/>
    <property type="match status" value="1"/>
</dbReference>
<gene>
    <name evidence="12 15" type="primary">glyA</name>
    <name evidence="15" type="ORF">JEOSCH030_00196</name>
</gene>
<dbReference type="GO" id="GO:0008168">
    <property type="term" value="F:methyltransferase activity"/>
    <property type="evidence" value="ECO:0007669"/>
    <property type="project" value="UniProtKB-KW"/>
</dbReference>
<evidence type="ECO:0000256" key="4">
    <source>
        <dbReference type="ARBA" id="ARBA00006376"/>
    </source>
</evidence>
<evidence type="ECO:0000313" key="15">
    <source>
        <dbReference type="EMBL" id="CAD2072183.1"/>
    </source>
</evidence>
<dbReference type="GO" id="GO:0030170">
    <property type="term" value="F:pyridoxal phosphate binding"/>
    <property type="evidence" value="ECO:0007669"/>
    <property type="project" value="UniProtKB-UniRule"/>
</dbReference>
<evidence type="ECO:0000256" key="5">
    <source>
        <dbReference type="ARBA" id="ARBA00011738"/>
    </source>
</evidence>
<evidence type="ECO:0000256" key="3">
    <source>
        <dbReference type="ARBA" id="ARBA00004496"/>
    </source>
</evidence>
<dbReference type="InterPro" id="IPR049943">
    <property type="entry name" value="Ser_HO-MeTrfase-like"/>
</dbReference>
<feature type="site" description="Plays an important role in substrate specificity" evidence="12">
    <location>
        <position position="225"/>
    </location>
</feature>
<dbReference type="PIRSF" id="PIRSF000412">
    <property type="entry name" value="SHMT"/>
    <property type="match status" value="1"/>
</dbReference>
<dbReference type="CDD" id="cd00378">
    <property type="entry name" value="SHMT"/>
    <property type="match status" value="1"/>
</dbReference>
<sequence>MSYIEKNDKELNDAIQKEFNRQNNNIELIASENFVSKAVLEAQGSILTNKYAEGYPGKRYYGGCEFVDIVEDLARDRAKEIFGAEHANVQPHSGSQANMAVYFSVLKPGDKILGMNLSDGGHLTHGAPVNFSGKLFNFVNYGVTKEEEAIDYDELKEVAIKEQPKLIVAGGSAYSLKIDFEKFREIADEVGAYLMVDMAHIAGLVAAGLHPNPVPYADFVTSTTHKTLRGPRGGLILTKREHAKKIDSNIFPGIQGGPLMHVIAAKAVAFGEALKPEFKEYQEQVIKNAQTLANRLQENGLRIISGRTENHLLLVDTKGFGLTGKAAEEALDEIGITCNKNTIPFETESPFVTSGLRMGTPAMTTRGFKEDDMLEVADLIIETLTRHKNGESLDGLHNKVEALTSKYPLYED</sequence>
<dbReference type="HAMAP" id="MF_00051">
    <property type="entry name" value="SHMT"/>
    <property type="match status" value="1"/>
</dbReference>
<keyword evidence="8 12" id="KW-0028">Amino-acid biosynthesis</keyword>
<comment type="similarity">
    <text evidence="4 12">Belongs to the SHMT family.</text>
</comment>
<evidence type="ECO:0000259" key="14">
    <source>
        <dbReference type="Pfam" id="PF00464"/>
    </source>
</evidence>
<dbReference type="Gene3D" id="3.90.1150.10">
    <property type="entry name" value="Aspartate Aminotransferase, domain 1"/>
    <property type="match status" value="1"/>
</dbReference>
<dbReference type="SUPFAM" id="SSF53383">
    <property type="entry name" value="PLP-dependent transferases"/>
    <property type="match status" value="1"/>
</dbReference>
<keyword evidence="7 12" id="KW-0554">One-carbon metabolism</keyword>
<keyword evidence="15" id="KW-0489">Methyltransferase</keyword>
<evidence type="ECO:0000256" key="13">
    <source>
        <dbReference type="PIRSR" id="PIRSR000412-50"/>
    </source>
</evidence>
<dbReference type="Proteomes" id="UP000521032">
    <property type="component" value="Unassembled WGS sequence"/>
</dbReference>
<dbReference type="InterPro" id="IPR015424">
    <property type="entry name" value="PyrdxlP-dep_Trfase"/>
</dbReference>
<dbReference type="InterPro" id="IPR001085">
    <property type="entry name" value="Ser_HO-MeTrfase"/>
</dbReference>
<evidence type="ECO:0000256" key="6">
    <source>
        <dbReference type="ARBA" id="ARBA00022490"/>
    </source>
</evidence>
<evidence type="ECO:0000256" key="7">
    <source>
        <dbReference type="ARBA" id="ARBA00022563"/>
    </source>
</evidence>
<comment type="cofactor">
    <cofactor evidence="2 12 13">
        <name>pyridoxal 5'-phosphate</name>
        <dbReference type="ChEBI" id="CHEBI:597326"/>
    </cofactor>
</comment>
<dbReference type="UniPathway" id="UPA00288">
    <property type="reaction ID" value="UER01023"/>
</dbReference>
<feature type="modified residue" description="N6-(pyridoxal phosphate)lysine" evidence="12 13">
    <location>
        <position position="226"/>
    </location>
</feature>
<feature type="binding site" evidence="12">
    <location>
        <begin position="121"/>
        <end position="123"/>
    </location>
    <ligand>
        <name>(6S)-5,6,7,8-tetrahydrofolate</name>
        <dbReference type="ChEBI" id="CHEBI:57453"/>
    </ligand>
</feature>
<organism evidence="15 16">
    <name type="scientific">Phocicoccus schoeneichii</name>
    <dbReference type="NCBI Taxonomy" id="1812261"/>
    <lineage>
        <taxon>Bacteria</taxon>
        <taxon>Bacillati</taxon>
        <taxon>Bacillota</taxon>
        <taxon>Bacilli</taxon>
        <taxon>Bacillales</taxon>
        <taxon>Salinicoccaceae</taxon>
        <taxon>Phocicoccus</taxon>
    </lineage>
</organism>
<feature type="binding site" evidence="12">
    <location>
        <begin position="349"/>
        <end position="351"/>
    </location>
    <ligand>
        <name>(6S)-5,6,7,8-tetrahydrofolate</name>
        <dbReference type="ChEBI" id="CHEBI:57453"/>
    </ligand>
</feature>
<dbReference type="PANTHER" id="PTHR11680:SF35">
    <property type="entry name" value="SERINE HYDROXYMETHYLTRANSFERASE 1"/>
    <property type="match status" value="1"/>
</dbReference>
<dbReference type="InterPro" id="IPR019798">
    <property type="entry name" value="Ser_HO-MeTrfase_PLP_BS"/>
</dbReference>
<dbReference type="PROSITE" id="PS00096">
    <property type="entry name" value="SHMT"/>
    <property type="match status" value="1"/>
</dbReference>
<evidence type="ECO:0000313" key="16">
    <source>
        <dbReference type="Proteomes" id="UP000521032"/>
    </source>
</evidence>
<dbReference type="NCBIfam" id="NF000586">
    <property type="entry name" value="PRK00011.1"/>
    <property type="match status" value="1"/>
</dbReference>
<dbReference type="GO" id="GO:0004372">
    <property type="term" value="F:glycine hydroxymethyltransferase activity"/>
    <property type="evidence" value="ECO:0007669"/>
    <property type="project" value="UniProtKB-UniRule"/>
</dbReference>
<evidence type="ECO:0000256" key="8">
    <source>
        <dbReference type="ARBA" id="ARBA00022605"/>
    </source>
</evidence>
<dbReference type="EMBL" id="CAJEWE010000004">
    <property type="protein sequence ID" value="CAD2072183.1"/>
    <property type="molecule type" value="Genomic_DNA"/>
</dbReference>
<dbReference type="GO" id="GO:0035999">
    <property type="term" value="P:tetrahydrofolate interconversion"/>
    <property type="evidence" value="ECO:0007669"/>
    <property type="project" value="UniProtKB-UniRule"/>
</dbReference>
<dbReference type="GO" id="GO:0032259">
    <property type="term" value="P:methylation"/>
    <property type="evidence" value="ECO:0007669"/>
    <property type="project" value="UniProtKB-KW"/>
</dbReference>
<dbReference type="InterPro" id="IPR015422">
    <property type="entry name" value="PyrdxlP-dep_Trfase_small"/>
</dbReference>
<dbReference type="InterPro" id="IPR039429">
    <property type="entry name" value="SHMT-like_dom"/>
</dbReference>
<evidence type="ECO:0000256" key="12">
    <source>
        <dbReference type="HAMAP-Rule" id="MF_00051"/>
    </source>
</evidence>
<reference evidence="15 16" key="1">
    <citation type="submission" date="2020-07" db="EMBL/GenBank/DDBJ databases">
        <authorList>
            <person name="Criscuolo A."/>
        </authorList>
    </citation>
    <scope>NUCLEOTIDE SEQUENCE [LARGE SCALE GENOMIC DNA]</scope>
    <source>
        <strain evidence="16">CIP 111030</strain>
    </source>
</reference>
<comment type="subunit">
    <text evidence="5 12">Homodimer.</text>
</comment>
<dbReference type="GO" id="GO:0019264">
    <property type="term" value="P:glycine biosynthetic process from serine"/>
    <property type="evidence" value="ECO:0007669"/>
    <property type="project" value="UniProtKB-UniRule"/>
</dbReference>
<name>A0A6V7R541_9BACL</name>
<evidence type="ECO:0000256" key="10">
    <source>
        <dbReference type="ARBA" id="ARBA00022898"/>
    </source>
</evidence>
<evidence type="ECO:0000256" key="9">
    <source>
        <dbReference type="ARBA" id="ARBA00022679"/>
    </source>
</evidence>